<dbReference type="InterPro" id="IPR036047">
    <property type="entry name" value="F-box-like_dom_sf"/>
</dbReference>
<dbReference type="InterPro" id="IPR050466">
    <property type="entry name" value="Carboxylest/Gibb_receptor"/>
</dbReference>
<dbReference type="Gene3D" id="3.40.50.1820">
    <property type="entry name" value="alpha/beta hydrolase"/>
    <property type="match status" value="1"/>
</dbReference>
<reference evidence="2 3" key="1">
    <citation type="submission" date="2024-02" db="EMBL/GenBank/DDBJ databases">
        <title>High-quality chromosome-scale genome assembly of Pensacola bahiagrass (Paspalum notatum Flugge var. saurae).</title>
        <authorList>
            <person name="Vega J.M."/>
            <person name="Podio M."/>
            <person name="Orjuela J."/>
            <person name="Siena L.A."/>
            <person name="Pessino S.C."/>
            <person name="Combes M.C."/>
            <person name="Mariac C."/>
            <person name="Albertini E."/>
            <person name="Pupilli F."/>
            <person name="Ortiz J.P.A."/>
            <person name="Leblanc O."/>
        </authorList>
    </citation>
    <scope>NUCLEOTIDE SEQUENCE [LARGE SCALE GENOMIC DNA]</scope>
    <source>
        <strain evidence="2">R1</strain>
        <tissue evidence="2">Leaf</tissue>
    </source>
</reference>
<dbReference type="SUPFAM" id="SSF53474">
    <property type="entry name" value="alpha/beta-Hydrolases"/>
    <property type="match status" value="1"/>
</dbReference>
<keyword evidence="3" id="KW-1185">Reference proteome</keyword>
<sequence>MAAAQTHLLATKSNLTDDNVGVLPPDVLFEVLLRLPADALCRLRLVCRPWRRLTCDPVFAKAHSSWHAHVVALEPSLGEIHVVDLSSGDVVKRIRVGDDNEDIVTVGMSSQHDLVAVSYGYRRVRRRLCEAEDPNATWASALYFVKGVAAAAKKSPRVFNLVTGAAAAASALPSEQPGAPPSLSHPTYLLGHVASAGEYKVLLVARQVLIRAGGGFDLALSSHVATLAAAAAGDDGATAAQQWRATARPPLNVPFQSLIVMGGTTMAYHSAGGIAVVACRSTAELALFDFATEQWRPTPLRGPPIAVASGMASSFQLSSLGGRLVVTVVHSTEDKESSADLWFLEDDVDGGGDMDGPPRWSKRYTMRLSPPHLEGYYGRLVEPLLVLGDGRIVAWVPGRGGGLGILGAYDPETHTWAAMATVSEGYSSVAVCQGSLLFLVGKHRPVHAHVVALEPSLGEIHVVDLSSGNVVMRIRVGDDDDDDEDIVTVAGMSSQHDLVAVSYGYRRALGRRGREEEPNATCNSLFGFIKGAAAAKKKNPLVFNSIKGAAAAKLPSKQPGTPLFSPPTYVLGHVASAGEYKLRVGAVFLVQHVWHVLLRVGALIGVNSEVEHDFPPFLRQYKSGRVERYGATGDSVPAGADPAGTGVSSRDAVINAASGLWARLFLPARPREAEQRLPVVVYYHGGAFVRGSTAKRATHLHLTRLAADAGALVVAPEYRLAPEHPLPTAFEDSWEALQWVAASHATPTPTPGDPWLAEHGDLSRVFLAGASAGATIAHDMAVRAAADMSMSTSITIRGLLLVHPFFAGESRISEAEPADREKAGAFWRFRCPGTPGLDDPLCNPFSGGTAAAARVAAGRVLVCVAGEDALRDRGIWYCEGLRASGYRGEVALHESVGVGHVFHYADPQCHQARALHERVLSFLLRDDR</sequence>
<dbReference type="PANTHER" id="PTHR23024:SF593">
    <property type="entry name" value="ALPHA_BETA HYDROLASE FOLD-3 DOMAIN-CONTAINING PROTEIN"/>
    <property type="match status" value="1"/>
</dbReference>
<dbReference type="InterPro" id="IPR015915">
    <property type="entry name" value="Kelch-typ_b-propeller"/>
</dbReference>
<protein>
    <recommendedName>
        <fullName evidence="1">F-box domain-containing protein</fullName>
    </recommendedName>
</protein>
<dbReference type="AlphaFoldDB" id="A0AAQ3UJJ6"/>
<evidence type="ECO:0000313" key="3">
    <source>
        <dbReference type="Proteomes" id="UP001341281"/>
    </source>
</evidence>
<organism evidence="2 3">
    <name type="scientific">Paspalum notatum var. saurae</name>
    <dbReference type="NCBI Taxonomy" id="547442"/>
    <lineage>
        <taxon>Eukaryota</taxon>
        <taxon>Viridiplantae</taxon>
        <taxon>Streptophyta</taxon>
        <taxon>Embryophyta</taxon>
        <taxon>Tracheophyta</taxon>
        <taxon>Spermatophyta</taxon>
        <taxon>Magnoliopsida</taxon>
        <taxon>Liliopsida</taxon>
        <taxon>Poales</taxon>
        <taxon>Poaceae</taxon>
        <taxon>PACMAD clade</taxon>
        <taxon>Panicoideae</taxon>
        <taxon>Andropogonodae</taxon>
        <taxon>Paspaleae</taxon>
        <taxon>Paspalinae</taxon>
        <taxon>Paspalum</taxon>
    </lineage>
</organism>
<name>A0AAQ3UJJ6_PASNO</name>
<dbReference type="SUPFAM" id="SSF50969">
    <property type="entry name" value="YVTN repeat-like/Quinoprotein amine dehydrogenase"/>
    <property type="match status" value="1"/>
</dbReference>
<dbReference type="SMART" id="SM00256">
    <property type="entry name" value="FBOX"/>
    <property type="match status" value="1"/>
</dbReference>
<dbReference type="PROSITE" id="PS50181">
    <property type="entry name" value="FBOX"/>
    <property type="match status" value="1"/>
</dbReference>
<dbReference type="Pfam" id="PF12937">
    <property type="entry name" value="F-box-like"/>
    <property type="match status" value="1"/>
</dbReference>
<dbReference type="Gene3D" id="2.120.10.80">
    <property type="entry name" value="Kelch-type beta propeller"/>
    <property type="match status" value="1"/>
</dbReference>
<dbReference type="Gene3D" id="1.20.1280.50">
    <property type="match status" value="1"/>
</dbReference>
<dbReference type="CDD" id="cd22157">
    <property type="entry name" value="F-box_AtFBW1-like"/>
    <property type="match status" value="1"/>
</dbReference>
<dbReference type="GO" id="GO:0016787">
    <property type="term" value="F:hydrolase activity"/>
    <property type="evidence" value="ECO:0007669"/>
    <property type="project" value="InterPro"/>
</dbReference>
<accession>A0AAQ3UJJ6</accession>
<dbReference type="SUPFAM" id="SSF81383">
    <property type="entry name" value="F-box domain"/>
    <property type="match status" value="1"/>
</dbReference>
<dbReference type="InterPro" id="IPR013094">
    <property type="entry name" value="AB_hydrolase_3"/>
</dbReference>
<dbReference type="InterPro" id="IPR029058">
    <property type="entry name" value="AB_hydrolase_fold"/>
</dbReference>
<gene>
    <name evidence="2" type="ORF">U9M48_037554</name>
</gene>
<feature type="domain" description="F-box" evidence="1">
    <location>
        <begin position="17"/>
        <end position="69"/>
    </location>
</feature>
<dbReference type="EMBL" id="CP144752">
    <property type="protein sequence ID" value="WVZ91372.1"/>
    <property type="molecule type" value="Genomic_DNA"/>
</dbReference>
<proteinExistence type="predicted"/>
<evidence type="ECO:0000259" key="1">
    <source>
        <dbReference type="PROSITE" id="PS50181"/>
    </source>
</evidence>
<dbReference type="InterPro" id="IPR011044">
    <property type="entry name" value="Quino_amine_DH_bsu"/>
</dbReference>
<dbReference type="Proteomes" id="UP001341281">
    <property type="component" value="Chromosome 08"/>
</dbReference>
<evidence type="ECO:0000313" key="2">
    <source>
        <dbReference type="EMBL" id="WVZ91372.1"/>
    </source>
</evidence>
<dbReference type="PANTHER" id="PTHR23024">
    <property type="entry name" value="ARYLACETAMIDE DEACETYLASE"/>
    <property type="match status" value="1"/>
</dbReference>
<dbReference type="InterPro" id="IPR001810">
    <property type="entry name" value="F-box_dom"/>
</dbReference>
<dbReference type="Pfam" id="PF07859">
    <property type="entry name" value="Abhydrolase_3"/>
    <property type="match status" value="1"/>
</dbReference>